<dbReference type="GO" id="GO:0004144">
    <property type="term" value="F:diacylglycerol O-acyltransferase activity"/>
    <property type="evidence" value="ECO:0007669"/>
    <property type="project" value="InterPro"/>
</dbReference>
<evidence type="ECO:0000256" key="4">
    <source>
        <dbReference type="ARBA" id="ARBA00009010"/>
    </source>
</evidence>
<evidence type="ECO:0000256" key="7">
    <source>
        <dbReference type="ARBA" id="ARBA00022824"/>
    </source>
</evidence>
<evidence type="ECO:0000256" key="8">
    <source>
        <dbReference type="ARBA" id="ARBA00022989"/>
    </source>
</evidence>
<comment type="subcellular location">
    <subcellularLocation>
        <location evidence="1 11">Endoplasmic reticulum membrane</location>
        <topology evidence="1 11">Multi-pass membrane protein</topology>
    </subcellularLocation>
</comment>
<evidence type="ECO:0000256" key="9">
    <source>
        <dbReference type="ARBA" id="ARBA00023136"/>
    </source>
</evidence>
<feature type="transmembrane region" description="Helical" evidence="14">
    <location>
        <begin position="592"/>
        <end position="612"/>
    </location>
</feature>
<dbReference type="GO" id="GO:0009941">
    <property type="term" value="C:chloroplast envelope"/>
    <property type="evidence" value="ECO:0007669"/>
    <property type="project" value="TreeGrafter"/>
</dbReference>
<evidence type="ECO:0000256" key="3">
    <source>
        <dbReference type="ARBA" id="ARBA00005189"/>
    </source>
</evidence>
<keyword evidence="10 11" id="KW-0012">Acyltransferase</keyword>
<dbReference type="PANTHER" id="PTHR10408:SF7">
    <property type="entry name" value="DIACYLGLYCEROL O-ACYLTRANSFERASE 1"/>
    <property type="match status" value="1"/>
</dbReference>
<comment type="similarity">
    <text evidence="4 11">Belongs to the membrane-bound acyltransferase family. Sterol o-acyltransferase subfamily.</text>
</comment>
<evidence type="ECO:0000256" key="11">
    <source>
        <dbReference type="PIRNR" id="PIRNR000439"/>
    </source>
</evidence>
<keyword evidence="6 14" id="KW-0812">Transmembrane</keyword>
<sequence>MCSGLVKWFNDVTTLITETEVIGTVDTPCIYTSFLRTQNSSPNRISWQRADSGTCPCRVRSVAGPGRSIQAGQTHRQACRPIRRNGWLDRIESNRTDLDPCQTSRRRGRRLATSPAHVSPFRGLRLAPRASVRQPPAAQHPHQNPHHRGHTAAPQVATQVSHPPNPAPEPSSHGPAAFHGRRSRSRRPRRRRRGRLPLRLRRAPSADAGDLAGDSSGGRRDNGEPNPPPQEQPQHEMLYYRASAPAHRRVKESPLSSDAIFRQEPNPSVFFTGGSKLLHDRSHAGLLNLCIVVLIAVNSRLIIENLMKYGLLIRAGFWFSTRSLGDWPLLMCCLTLPVFPLGALMVEKLIRRKLIGEHVVILLHIIVTTSVIVYPVVVILKCDSAVLSGFVLMFLASIMWMKLVSYAHTNYDIRVLCKSTEKGATYGNYIDHDIMKDPTFKSLVYFMLAPTLCYQPSYPRTACIRKGWVIRQLVKCLVFTGLMGFIIEQYINPIVKNSKHPLKGNFLNAIERVLKLSVPTLYVWLCMFYCFFHLWLNILAELLCFGDREFYKDWWNAKTVEEYWRMWNMPVHKWIIRHIYFPCIRNGFSRGVAILISFLVSAVFHEICIAVPCHIFKFWAFFGIMFQIPLVFFTRYLQDKFKNIMVGNMIFWFFFSILGQPMCVLLYYHDVMNRQAQSSR</sequence>
<feature type="transmembrane region" description="Helical" evidence="14">
    <location>
        <begin position="386"/>
        <end position="404"/>
    </location>
</feature>
<proteinExistence type="inferred from homology"/>
<evidence type="ECO:0000256" key="10">
    <source>
        <dbReference type="ARBA" id="ARBA00023315"/>
    </source>
</evidence>
<organism evidence="15 16">
    <name type="scientific">Paspalum notatum var. saurae</name>
    <dbReference type="NCBI Taxonomy" id="547442"/>
    <lineage>
        <taxon>Eukaryota</taxon>
        <taxon>Viridiplantae</taxon>
        <taxon>Streptophyta</taxon>
        <taxon>Embryophyta</taxon>
        <taxon>Tracheophyta</taxon>
        <taxon>Spermatophyta</taxon>
        <taxon>Magnoliopsida</taxon>
        <taxon>Liliopsida</taxon>
        <taxon>Poales</taxon>
        <taxon>Poaceae</taxon>
        <taxon>PACMAD clade</taxon>
        <taxon>Panicoideae</taxon>
        <taxon>Andropogonodae</taxon>
        <taxon>Paspaleae</taxon>
        <taxon>Paspalinae</taxon>
        <taxon>Paspalum</taxon>
    </lineage>
</organism>
<evidence type="ECO:0000256" key="1">
    <source>
        <dbReference type="ARBA" id="ARBA00004477"/>
    </source>
</evidence>
<feature type="active site" evidence="12">
    <location>
        <position position="605"/>
    </location>
</feature>
<evidence type="ECO:0000313" key="15">
    <source>
        <dbReference type="EMBL" id="WVZ79726.1"/>
    </source>
</evidence>
<evidence type="ECO:0000313" key="16">
    <source>
        <dbReference type="Proteomes" id="UP001341281"/>
    </source>
</evidence>
<feature type="transmembrane region" description="Helical" evidence="14">
    <location>
        <begin position="649"/>
        <end position="668"/>
    </location>
</feature>
<name>A0AAQ3TU40_PASNO</name>
<dbReference type="InterPro" id="IPR027251">
    <property type="entry name" value="Diacylglycerol_acylTrfase1"/>
</dbReference>
<dbReference type="InterPro" id="IPR014371">
    <property type="entry name" value="Oat_ACAT_DAG_ARE"/>
</dbReference>
<evidence type="ECO:0000256" key="5">
    <source>
        <dbReference type="ARBA" id="ARBA00022679"/>
    </source>
</evidence>
<keyword evidence="8 14" id="KW-1133">Transmembrane helix</keyword>
<feature type="transmembrane region" description="Helical" evidence="14">
    <location>
        <begin position="618"/>
        <end position="637"/>
    </location>
</feature>
<evidence type="ECO:0000256" key="12">
    <source>
        <dbReference type="PIRSR" id="PIRSR000439-1"/>
    </source>
</evidence>
<reference evidence="15 16" key="1">
    <citation type="submission" date="2024-02" db="EMBL/GenBank/DDBJ databases">
        <title>High-quality chromosome-scale genome assembly of Pensacola bahiagrass (Paspalum notatum Flugge var. saurae).</title>
        <authorList>
            <person name="Vega J.M."/>
            <person name="Podio M."/>
            <person name="Orjuela J."/>
            <person name="Siena L.A."/>
            <person name="Pessino S.C."/>
            <person name="Combes M.C."/>
            <person name="Mariac C."/>
            <person name="Albertini E."/>
            <person name="Pupilli F."/>
            <person name="Ortiz J.P.A."/>
            <person name="Leblanc O."/>
        </authorList>
    </citation>
    <scope>NUCLEOTIDE SEQUENCE [LARGE SCALE GENOMIC DNA]</scope>
    <source>
        <strain evidence="15">R1</strain>
        <tissue evidence="15">Leaf</tissue>
    </source>
</reference>
<feature type="transmembrane region" description="Helical" evidence="14">
    <location>
        <begin position="521"/>
        <end position="545"/>
    </location>
</feature>
<dbReference type="InterPro" id="IPR004299">
    <property type="entry name" value="MBOAT_fam"/>
</dbReference>
<dbReference type="Pfam" id="PF03062">
    <property type="entry name" value="MBOAT"/>
    <property type="match status" value="1"/>
</dbReference>
<feature type="compositionally biased region" description="Low complexity" evidence="13">
    <location>
        <begin position="205"/>
        <end position="214"/>
    </location>
</feature>
<protein>
    <recommendedName>
        <fullName evidence="11">O-acyltransferase</fullName>
    </recommendedName>
</protein>
<dbReference type="Proteomes" id="UP001341281">
    <property type="component" value="Chromosome 06"/>
</dbReference>
<dbReference type="PIRSF" id="PIRSF000439">
    <property type="entry name" value="Oat_ACAT_DAG_ARE"/>
    <property type="match status" value="1"/>
</dbReference>
<keyword evidence="16" id="KW-1185">Reference proteome</keyword>
<dbReference type="EMBL" id="CP144750">
    <property type="protein sequence ID" value="WVZ79726.1"/>
    <property type="molecule type" value="Genomic_DNA"/>
</dbReference>
<evidence type="ECO:0000256" key="2">
    <source>
        <dbReference type="ARBA" id="ARBA00004771"/>
    </source>
</evidence>
<dbReference type="GO" id="GO:0005789">
    <property type="term" value="C:endoplasmic reticulum membrane"/>
    <property type="evidence" value="ECO:0007669"/>
    <property type="project" value="UniProtKB-SubCell"/>
</dbReference>
<feature type="transmembrane region" description="Helical" evidence="14">
    <location>
        <begin position="473"/>
        <end position="491"/>
    </location>
</feature>
<keyword evidence="7 11" id="KW-0256">Endoplasmic reticulum</keyword>
<feature type="transmembrane region" description="Helical" evidence="14">
    <location>
        <begin position="285"/>
        <end position="303"/>
    </location>
</feature>
<keyword evidence="9 11" id="KW-0472">Membrane</keyword>
<gene>
    <name evidence="15" type="ORF">U9M48_027274</name>
</gene>
<dbReference type="PANTHER" id="PTHR10408">
    <property type="entry name" value="STEROL O-ACYLTRANSFERASE"/>
    <property type="match status" value="1"/>
</dbReference>
<evidence type="ECO:0000256" key="14">
    <source>
        <dbReference type="SAM" id="Phobius"/>
    </source>
</evidence>
<evidence type="ECO:0000256" key="6">
    <source>
        <dbReference type="ARBA" id="ARBA00022692"/>
    </source>
</evidence>
<comment type="pathway">
    <text evidence="2">Glycerolipid metabolism; triacylglycerol biosynthesis.</text>
</comment>
<feature type="transmembrane region" description="Helical" evidence="14">
    <location>
        <begin position="358"/>
        <end position="380"/>
    </location>
</feature>
<evidence type="ECO:0000256" key="13">
    <source>
        <dbReference type="SAM" id="MobiDB-lite"/>
    </source>
</evidence>
<keyword evidence="5 11" id="KW-0808">Transferase</keyword>
<comment type="pathway">
    <text evidence="3">Lipid metabolism.</text>
</comment>
<feature type="region of interest" description="Disordered" evidence="13">
    <location>
        <begin position="97"/>
        <end position="235"/>
    </location>
</feature>
<feature type="compositionally biased region" description="Basic residues" evidence="13">
    <location>
        <begin position="179"/>
        <end position="202"/>
    </location>
</feature>
<dbReference type="PIRSF" id="PIRSF500231">
    <property type="entry name" value="Oat_dag"/>
    <property type="match status" value="1"/>
</dbReference>
<dbReference type="AlphaFoldDB" id="A0AAQ3TU40"/>
<feature type="transmembrane region" description="Helical" evidence="14">
    <location>
        <begin position="327"/>
        <end position="346"/>
    </location>
</feature>
<dbReference type="GO" id="GO:0019432">
    <property type="term" value="P:triglyceride biosynthetic process"/>
    <property type="evidence" value="ECO:0007669"/>
    <property type="project" value="InterPro"/>
</dbReference>
<accession>A0AAQ3TU40</accession>